<name>A0A8J4U745_CLAMG</name>
<evidence type="ECO:0000256" key="9">
    <source>
        <dbReference type="ARBA" id="ARBA00023163"/>
    </source>
</evidence>
<keyword evidence="6" id="KW-0862">Zinc</keyword>
<feature type="region of interest" description="Disordered" evidence="13">
    <location>
        <begin position="783"/>
        <end position="834"/>
    </location>
</feature>
<dbReference type="Gene3D" id="3.30.160.60">
    <property type="entry name" value="Classic Zinc Finger"/>
    <property type="match status" value="1"/>
</dbReference>
<feature type="domain" description="HTH CENPB-type" evidence="14">
    <location>
        <begin position="934"/>
        <end position="1006"/>
    </location>
</feature>
<comment type="function">
    <text evidence="1">May function as a transcription factor.</text>
</comment>
<evidence type="ECO:0000256" key="12">
    <source>
        <dbReference type="RuleBase" id="RU369071"/>
    </source>
</evidence>
<keyword evidence="9" id="KW-0804">Transcription</keyword>
<dbReference type="Pfam" id="PF05694">
    <property type="entry name" value="SBP56"/>
    <property type="match status" value="1"/>
</dbReference>
<dbReference type="Pfam" id="PF25429">
    <property type="entry name" value="zf-POGZ"/>
    <property type="match status" value="1"/>
</dbReference>
<keyword evidence="12" id="KW-0653">Protein transport</keyword>
<evidence type="ECO:0000256" key="10">
    <source>
        <dbReference type="ARBA" id="ARBA00023242"/>
    </source>
</evidence>
<keyword evidence="12" id="KW-0813">Transport</keyword>
<keyword evidence="3" id="KW-0479">Metal-binding</keyword>
<evidence type="ECO:0000256" key="3">
    <source>
        <dbReference type="ARBA" id="ARBA00022723"/>
    </source>
</evidence>
<accession>A0A8J4U745</accession>
<sequence>AYEPHEVSYTAECRTRILPALLSPVSNSISPSVSCGERPLHLRVNKCKICEWAFESEPVFLQHMKNTHKPGEMPYVCQLCQYRSSFYSDVHNHFCTWHEDTRYLLCIYCLKVFKTSGTYQQHFARHQKSSVYHCNKCRLQFLFTKEKVDHKVTHHKTFRKPAPLEGLQAGTKVTIRAYAGHKTGSKSCKDMLIPQSSGPPKKQITKMYGFLTKFQEYRALLGRQKCVECTFDIPDFANHYPTYVHCSLCTYSTCCSRAYANHMIDNHVSSRCPKGRSKRESMSWLKLTCVWCNYKTTQGDLMAKHLAQFPDHSSCVFSLKECLETDIEFCQVEEEEEEVEEANDEEKPDWLSMKNWSVPGEGESVPEFTESSGPQHSMAKSSDVLEYFQLLFPDSLIEQIAKETNSYAEYQRYVGKGDPTWQSLSSEEVKGFIGLSILMGLQVLPESEMYWSWEHYHSCSTFYRTMSAARFKQISQHIRMNSMLAKEEHDKEDKLSLFRPMLKILETSMCKAYKPNKCLTIDRTLLGSHENAADGEKSRNSQPRIWLLCDSKSGYCHKLLILTKQKKNSDLGSLVVPYLVKGLEGKHHQIFMSSLLTSIPLMKDLYEQNIYCSSSSPTCGKVLPRDFWDLPALKNTGDYVQFQHTPVLVTRWKDAKEMVCISTNAVAGQPDKVWRRSTSKAGELSTISRPLAFKLLQDNMRGVDICSQLLACNQLGGLVLDTNWRHLFWFLVNLSIINSFIVLRETRKGNPPGWLQGGHFSQANYRKRLGYQLAKLAERQALQKEMSSDQLHHRRREGNPNIGFVEPKREPTPPDEDTTTSKNFPFGAANEDSYGMNEDIDQELAPLGSSDSELETDDSSQQEPLEIRDEHKGKESAVKPNSPKPFKETEDMMSARQLRILLFALCSGIQKAAKDMDIDPQIIRNWIQDKEKILDCESLASSSEDAVDQLVEWVLVQREQQHPIREENLFQKASEIHSQTNQSSSFRISYEWAVNFMLQHKLGLHCLGTQGHQLPRRMEENCRDFTEFVHRQIKTHNVSLSAVGAMDELSIFVDFDRLVNSTGFSKDSAFRLEGTGKPWMNIYLSVLADGGFILLDGETFEIIGNWELPGEAAPFGYDFWYQPRHNVMISTEWGAPKVLAKGFNPADVKAGHYGQRIHVWDWTTHKHVQSLDLGEEGAIPLEIRFLHDPAAPEGYVGCALQGTVFRFYKTSKGDWAAEKVIKVPNKKVEGWVLPEMPSLITDIILSLDDRFLYFSNWLHGDIRQYDITDRRNPRMVGQIFLGGSIQNDGPVKVLEDKELQQQPPPRMVKGKRIPGSPQMLQLSLDGKRLYVTTSLYSAWDKQFYPELV</sequence>
<keyword evidence="11 12" id="KW-0711">Selenium</keyword>
<dbReference type="SMART" id="SM00674">
    <property type="entry name" value="CENPB"/>
    <property type="match status" value="1"/>
</dbReference>
<feature type="non-terminal residue" evidence="15">
    <location>
        <position position="1348"/>
    </location>
</feature>
<dbReference type="Pfam" id="PF03221">
    <property type="entry name" value="HTH_Tnp_Tc5"/>
    <property type="match status" value="1"/>
</dbReference>
<dbReference type="InterPro" id="IPR057618">
    <property type="entry name" value="Znf_POGZ/Z280C-D-like"/>
</dbReference>
<comment type="pathway">
    <text evidence="12">Organosulfur degradation.</text>
</comment>
<dbReference type="OrthoDB" id="5876240at2759"/>
<keyword evidence="12" id="KW-0560">Oxidoreductase</keyword>
<dbReference type="GO" id="GO:0003677">
    <property type="term" value="F:DNA binding"/>
    <property type="evidence" value="ECO:0007669"/>
    <property type="project" value="UniProtKB-KW"/>
</dbReference>
<dbReference type="GO" id="GO:0015031">
    <property type="term" value="P:protein transport"/>
    <property type="evidence" value="ECO:0007669"/>
    <property type="project" value="UniProtKB-UniRule"/>
</dbReference>
<keyword evidence="16" id="KW-1185">Reference proteome</keyword>
<dbReference type="Pfam" id="PF25414">
    <property type="entry name" value="zf-C2H2_Z280C_D"/>
    <property type="match status" value="1"/>
</dbReference>
<keyword evidence="8" id="KW-0238">DNA-binding</keyword>
<dbReference type="InterPro" id="IPR006600">
    <property type="entry name" value="HTH_CenpB_DNA-bd_dom"/>
</dbReference>
<gene>
    <name evidence="15" type="primary">pogzb</name>
    <name evidence="15" type="ORF">DAT39_018203</name>
</gene>
<evidence type="ECO:0000256" key="1">
    <source>
        <dbReference type="ARBA" id="ARBA00003729"/>
    </source>
</evidence>
<keyword evidence="10 12" id="KW-0539">Nucleus</keyword>
<dbReference type="PROSITE" id="PS51253">
    <property type="entry name" value="HTH_CENPB"/>
    <property type="match status" value="1"/>
</dbReference>
<dbReference type="EC" id="1.8.3.4" evidence="12"/>
<organism evidence="15 16">
    <name type="scientific">Clarias magur</name>
    <name type="common">Asian catfish</name>
    <name type="synonym">Macropteronotus magur</name>
    <dbReference type="NCBI Taxonomy" id="1594786"/>
    <lineage>
        <taxon>Eukaryota</taxon>
        <taxon>Metazoa</taxon>
        <taxon>Chordata</taxon>
        <taxon>Craniata</taxon>
        <taxon>Vertebrata</taxon>
        <taxon>Euteleostomi</taxon>
        <taxon>Actinopterygii</taxon>
        <taxon>Neopterygii</taxon>
        <taxon>Teleostei</taxon>
        <taxon>Ostariophysi</taxon>
        <taxon>Siluriformes</taxon>
        <taxon>Clariidae</taxon>
        <taxon>Clarias</taxon>
    </lineage>
</organism>
<dbReference type="InterPro" id="IPR013087">
    <property type="entry name" value="Znf_C2H2_type"/>
</dbReference>
<evidence type="ECO:0000256" key="7">
    <source>
        <dbReference type="ARBA" id="ARBA00023015"/>
    </source>
</evidence>
<comment type="catalytic activity">
    <reaction evidence="12">
        <text>methanethiol + O2 + H2O = hydrogen sulfide + formaldehyde + H2O2 + H(+)</text>
        <dbReference type="Rhea" id="RHEA:11812"/>
        <dbReference type="ChEBI" id="CHEBI:15377"/>
        <dbReference type="ChEBI" id="CHEBI:15378"/>
        <dbReference type="ChEBI" id="CHEBI:15379"/>
        <dbReference type="ChEBI" id="CHEBI:16007"/>
        <dbReference type="ChEBI" id="CHEBI:16240"/>
        <dbReference type="ChEBI" id="CHEBI:16842"/>
        <dbReference type="ChEBI" id="CHEBI:29919"/>
        <dbReference type="EC" id="1.8.3.4"/>
    </reaction>
</comment>
<dbReference type="InterPro" id="IPR009057">
    <property type="entry name" value="Homeodomain-like_sf"/>
</dbReference>
<protein>
    <recommendedName>
        <fullName evidence="12">Methanethiol oxidase</fullName>
        <shortName evidence="12">MTO</shortName>
        <ecNumber evidence="12">1.8.3.4</ecNumber>
    </recommendedName>
    <alternativeName>
        <fullName evidence="12">Selenium-binding protein 1</fullName>
    </alternativeName>
</protein>
<keyword evidence="12" id="KW-0472">Membrane</keyword>
<evidence type="ECO:0000256" key="4">
    <source>
        <dbReference type="ARBA" id="ARBA00022737"/>
    </source>
</evidence>
<dbReference type="SMART" id="SM00355">
    <property type="entry name" value="ZnF_C2H2"/>
    <property type="match status" value="6"/>
</dbReference>
<dbReference type="GO" id="GO:0008270">
    <property type="term" value="F:zinc ion binding"/>
    <property type="evidence" value="ECO:0007669"/>
    <property type="project" value="UniProtKB-KW"/>
</dbReference>
<dbReference type="GO" id="GO:0008430">
    <property type="term" value="F:selenium binding"/>
    <property type="evidence" value="ECO:0007669"/>
    <property type="project" value="UniProtKB-UniRule"/>
</dbReference>
<reference evidence="15" key="1">
    <citation type="submission" date="2020-07" db="EMBL/GenBank/DDBJ databases">
        <title>Clarias magur genome sequencing, assembly and annotation.</title>
        <authorList>
            <person name="Kushwaha B."/>
            <person name="Kumar R."/>
            <person name="Das P."/>
            <person name="Joshi C.G."/>
            <person name="Kumar D."/>
            <person name="Nagpure N.S."/>
            <person name="Pandey M."/>
            <person name="Agarwal S."/>
            <person name="Srivastava S."/>
            <person name="Singh M."/>
            <person name="Sahoo L."/>
            <person name="Jayasankar P."/>
            <person name="Meher P.K."/>
            <person name="Koringa P.G."/>
            <person name="Iquebal M.A."/>
            <person name="Das S.P."/>
            <person name="Bit A."/>
            <person name="Patnaik S."/>
            <person name="Patel N."/>
            <person name="Shah T.M."/>
            <person name="Hinsu A."/>
            <person name="Jena J.K."/>
        </authorList>
    </citation>
    <scope>NUCLEOTIDE SEQUENCE</scope>
    <source>
        <strain evidence="15">CIFAMagur01</strain>
        <tissue evidence="15">Testis</tissue>
    </source>
</reference>
<evidence type="ECO:0000313" key="15">
    <source>
        <dbReference type="EMBL" id="KAF5892085.1"/>
    </source>
</evidence>
<dbReference type="FunFam" id="3.30.160.60:FF:000298">
    <property type="entry name" value="zinc finger protein 280D isoform X1"/>
    <property type="match status" value="1"/>
</dbReference>
<keyword evidence="12" id="KW-0007">Acetylation</keyword>
<keyword evidence="12" id="KW-0963">Cytoplasm</keyword>
<evidence type="ECO:0000256" key="8">
    <source>
        <dbReference type="ARBA" id="ARBA00023125"/>
    </source>
</evidence>
<evidence type="ECO:0000259" key="14">
    <source>
        <dbReference type="PROSITE" id="PS51253"/>
    </source>
</evidence>
<dbReference type="GO" id="GO:0005829">
    <property type="term" value="C:cytosol"/>
    <property type="evidence" value="ECO:0007669"/>
    <property type="project" value="UniProtKB-SubCell"/>
</dbReference>
<keyword evidence="5" id="KW-0863">Zinc-finger</keyword>
<dbReference type="InterPro" id="IPR029526">
    <property type="entry name" value="PGBD"/>
</dbReference>
<comment type="function">
    <text evidence="12">Catalyzes the oxidation of methanethiol, an organosulfur compound known to be produced in substantial amounts by gut bacteria. Selenium-binding protein which may be involved in the sensing of reactive xenobiotics in the cytoplasm. May be involved in intra-Golgi protein transport.</text>
</comment>
<dbReference type="EMBL" id="QNUK01000528">
    <property type="protein sequence ID" value="KAF5892085.1"/>
    <property type="molecule type" value="Genomic_DNA"/>
</dbReference>
<dbReference type="SUPFAM" id="SSF46689">
    <property type="entry name" value="Homeodomain-like"/>
    <property type="match status" value="1"/>
</dbReference>
<evidence type="ECO:0000256" key="5">
    <source>
        <dbReference type="ARBA" id="ARBA00022771"/>
    </source>
</evidence>
<evidence type="ECO:0000256" key="11">
    <source>
        <dbReference type="ARBA" id="ARBA00023266"/>
    </source>
</evidence>
<dbReference type="GO" id="GO:0005634">
    <property type="term" value="C:nucleus"/>
    <property type="evidence" value="ECO:0007669"/>
    <property type="project" value="UniProtKB-SubCell"/>
</dbReference>
<comment type="similarity">
    <text evidence="2 12">Belongs to the selenium-binding protein family.</text>
</comment>
<comment type="subcellular location">
    <subcellularLocation>
        <location evidence="12">Nucleus</location>
    </subcellularLocation>
    <subcellularLocation>
        <location evidence="12">Cytoplasm</location>
        <location evidence="12">Cytosol</location>
    </subcellularLocation>
    <subcellularLocation>
        <location evidence="12">Membrane</location>
        <topology evidence="12">Peripheral membrane protein</topology>
    </subcellularLocation>
    <text evidence="12">May associate with Golgi membrane. May associate with the membrane of autophagosomes.</text>
</comment>
<dbReference type="PANTHER" id="PTHR23300:SF0">
    <property type="entry name" value="METHANETHIOL OXIDASE"/>
    <property type="match status" value="1"/>
</dbReference>
<keyword evidence="4" id="KW-0677">Repeat</keyword>
<dbReference type="SUPFAM" id="SSF75011">
    <property type="entry name" value="3-carboxy-cis,cis-mucoante lactonizing enzyme"/>
    <property type="match status" value="1"/>
</dbReference>
<comment type="caution">
    <text evidence="15">The sequence shown here is derived from an EMBL/GenBank/DDBJ whole genome shotgun (WGS) entry which is preliminary data.</text>
</comment>
<feature type="region of interest" description="Disordered" evidence="13">
    <location>
        <begin position="848"/>
        <end position="888"/>
    </location>
</feature>
<dbReference type="InterPro" id="IPR059074">
    <property type="entry name" value="zf-C2H2_Z280C_D"/>
</dbReference>
<evidence type="ECO:0000256" key="2">
    <source>
        <dbReference type="ARBA" id="ARBA00005606"/>
    </source>
</evidence>
<dbReference type="GO" id="GO:0016020">
    <property type="term" value="C:membrane"/>
    <property type="evidence" value="ECO:0007669"/>
    <property type="project" value="UniProtKB-SubCell"/>
</dbReference>
<dbReference type="GO" id="GO:0018549">
    <property type="term" value="F:methanethiol oxidase activity"/>
    <property type="evidence" value="ECO:0007669"/>
    <property type="project" value="UniProtKB-UniRule"/>
</dbReference>
<proteinExistence type="inferred from homology"/>
<dbReference type="PROSITE" id="PS00028">
    <property type="entry name" value="ZINC_FINGER_C2H2_1"/>
    <property type="match status" value="2"/>
</dbReference>
<feature type="non-terminal residue" evidence="15">
    <location>
        <position position="1"/>
    </location>
</feature>
<dbReference type="PANTHER" id="PTHR23300">
    <property type="entry name" value="METHANETHIOL OXIDASE"/>
    <property type="match status" value="1"/>
</dbReference>
<dbReference type="Pfam" id="PF13843">
    <property type="entry name" value="DDE_Tnp_1_7"/>
    <property type="match status" value="1"/>
</dbReference>
<dbReference type="InterPro" id="IPR008826">
    <property type="entry name" value="Se-bd"/>
</dbReference>
<evidence type="ECO:0000256" key="13">
    <source>
        <dbReference type="SAM" id="MobiDB-lite"/>
    </source>
</evidence>
<evidence type="ECO:0000313" key="16">
    <source>
        <dbReference type="Proteomes" id="UP000727407"/>
    </source>
</evidence>
<evidence type="ECO:0000256" key="6">
    <source>
        <dbReference type="ARBA" id="ARBA00022833"/>
    </source>
</evidence>
<feature type="compositionally biased region" description="Basic and acidic residues" evidence="13">
    <location>
        <begin position="865"/>
        <end position="877"/>
    </location>
</feature>
<dbReference type="Proteomes" id="UP000727407">
    <property type="component" value="Unassembled WGS sequence"/>
</dbReference>
<keyword evidence="7" id="KW-0805">Transcription regulation</keyword>